<dbReference type="CDD" id="cd14798">
    <property type="entry name" value="RX-CC_like"/>
    <property type="match status" value="1"/>
</dbReference>
<reference evidence="6 7" key="1">
    <citation type="journal article" date="2020" name="Mol. Plant">
        <title>The Chromosome-Based Rubber Tree Genome Provides New Insights into Spurge Genome Evolution and Rubber Biosynthesis.</title>
        <authorList>
            <person name="Liu J."/>
            <person name="Shi C."/>
            <person name="Shi C.C."/>
            <person name="Li W."/>
            <person name="Zhang Q.J."/>
            <person name="Zhang Y."/>
            <person name="Li K."/>
            <person name="Lu H.F."/>
            <person name="Shi C."/>
            <person name="Zhu S.T."/>
            <person name="Xiao Z.Y."/>
            <person name="Nan H."/>
            <person name="Yue Y."/>
            <person name="Zhu X.G."/>
            <person name="Wu Y."/>
            <person name="Hong X.N."/>
            <person name="Fan G.Y."/>
            <person name="Tong Y."/>
            <person name="Zhang D."/>
            <person name="Mao C.L."/>
            <person name="Liu Y.L."/>
            <person name="Hao S.J."/>
            <person name="Liu W.Q."/>
            <person name="Lv M.Q."/>
            <person name="Zhang H.B."/>
            <person name="Liu Y."/>
            <person name="Hu-Tang G.R."/>
            <person name="Wang J.P."/>
            <person name="Wang J.H."/>
            <person name="Sun Y.H."/>
            <person name="Ni S.B."/>
            <person name="Chen W.B."/>
            <person name="Zhang X.C."/>
            <person name="Jiao Y.N."/>
            <person name="Eichler E.E."/>
            <person name="Li G.H."/>
            <person name="Liu X."/>
            <person name="Gao L.Z."/>
        </authorList>
    </citation>
    <scope>NUCLEOTIDE SEQUENCE [LARGE SCALE GENOMIC DNA]</scope>
    <source>
        <strain evidence="7">cv. GT1</strain>
        <tissue evidence="6">Leaf</tissue>
    </source>
</reference>
<dbReference type="Gene3D" id="1.20.5.4130">
    <property type="match status" value="1"/>
</dbReference>
<dbReference type="GO" id="GO:0000166">
    <property type="term" value="F:nucleotide binding"/>
    <property type="evidence" value="ECO:0007669"/>
    <property type="project" value="UniProtKB-KW"/>
</dbReference>
<keyword evidence="3" id="KW-0611">Plant defense</keyword>
<dbReference type="InterPro" id="IPR006553">
    <property type="entry name" value="Leu-rich_rpt_Cys-con_subtyp"/>
</dbReference>
<dbReference type="PANTHER" id="PTHR47186">
    <property type="entry name" value="LEUCINE-RICH REPEAT-CONTAINING PROTEIN 57"/>
    <property type="match status" value="1"/>
</dbReference>
<accession>A0A6A6N217</accession>
<dbReference type="EMBL" id="JAAGAX010000003">
    <property type="protein sequence ID" value="KAF2319457.1"/>
    <property type="molecule type" value="Genomic_DNA"/>
</dbReference>
<evidence type="ECO:0000313" key="7">
    <source>
        <dbReference type="Proteomes" id="UP000467840"/>
    </source>
</evidence>
<dbReference type="InterPro" id="IPR055414">
    <property type="entry name" value="LRR_R13L4/SHOC2-like"/>
</dbReference>
<evidence type="ECO:0000313" key="6">
    <source>
        <dbReference type="EMBL" id="KAF2319457.1"/>
    </source>
</evidence>
<keyword evidence="1" id="KW-0677">Repeat</keyword>
<dbReference type="SUPFAM" id="SSF52058">
    <property type="entry name" value="L domain-like"/>
    <property type="match status" value="1"/>
</dbReference>
<name>A0A6A6N217_HEVBR</name>
<dbReference type="InterPro" id="IPR038005">
    <property type="entry name" value="RX-like_CC"/>
</dbReference>
<protein>
    <submittedName>
        <fullName evidence="6">Uncharacterized protein</fullName>
    </submittedName>
</protein>
<evidence type="ECO:0000256" key="1">
    <source>
        <dbReference type="ARBA" id="ARBA00022737"/>
    </source>
</evidence>
<gene>
    <name evidence="6" type="ORF">GH714_016019</name>
</gene>
<dbReference type="InterPro" id="IPR032675">
    <property type="entry name" value="LRR_dom_sf"/>
</dbReference>
<organism evidence="6 7">
    <name type="scientific">Hevea brasiliensis</name>
    <name type="common">Para rubber tree</name>
    <name type="synonym">Siphonia brasiliensis</name>
    <dbReference type="NCBI Taxonomy" id="3981"/>
    <lineage>
        <taxon>Eukaryota</taxon>
        <taxon>Viridiplantae</taxon>
        <taxon>Streptophyta</taxon>
        <taxon>Embryophyta</taxon>
        <taxon>Tracheophyta</taxon>
        <taxon>Spermatophyta</taxon>
        <taxon>Magnoliopsida</taxon>
        <taxon>eudicotyledons</taxon>
        <taxon>Gunneridae</taxon>
        <taxon>Pentapetalae</taxon>
        <taxon>rosids</taxon>
        <taxon>fabids</taxon>
        <taxon>Malpighiales</taxon>
        <taxon>Euphorbiaceae</taxon>
        <taxon>Crotonoideae</taxon>
        <taxon>Micrandreae</taxon>
        <taxon>Hevea</taxon>
    </lineage>
</organism>
<dbReference type="PANTHER" id="PTHR47186:SF13">
    <property type="entry name" value="DISEASE RESISTANCE PROTEIN RGA3"/>
    <property type="match status" value="1"/>
</dbReference>
<feature type="domain" description="Disease resistance N-terminal" evidence="4">
    <location>
        <begin position="13"/>
        <end position="94"/>
    </location>
</feature>
<dbReference type="Gene3D" id="3.80.10.10">
    <property type="entry name" value="Ribonuclease Inhibitor"/>
    <property type="match status" value="2"/>
</dbReference>
<dbReference type="Proteomes" id="UP000467840">
    <property type="component" value="Chromosome 10"/>
</dbReference>
<sequence>MAEAILSGIAVEIIQKLGSRVLQETRLWWGVKEELEKLRRTVSTIQAVLHDAEQQYWQSHQVKDWVDSLKDAFYDADDLLDEFSTDVLVKQMMSTGNKMVKESVFKKDFDTCPLIFKLVMEKVANCLLDMTKLRTFISWPEKQDKEVECHEILSKLSCVRVLNLRGMGFERVPPSIGKLKLIRFLDLSFSKGIEILPDSIIKLRNLQTLYLYGCEKLKQLPKHVKRLVNLRDLGISGCVSLTHMPRGIGQLTSLEYLTTFMLAKDNGVSKHGGGLSELRYLNNLRRELEIFNLHKKSLEDILKMKISVSRSTSSGSSISPSQLKILQIENIEDLEFLPEELLANLTSLRRLNLRYCPRITNVSSALRHLTSLERLVFFACEDLDLFDSEDHSDMPWEYLRSLEQLIFADLFKLASLPKGLQHVPTLRKLTIDNCPNLIS</sequence>
<feature type="domain" description="Disease resistance R13L4/SHOC-2-like LRR" evidence="5">
    <location>
        <begin position="151"/>
        <end position="338"/>
    </location>
</feature>
<evidence type="ECO:0000256" key="3">
    <source>
        <dbReference type="ARBA" id="ARBA00022821"/>
    </source>
</evidence>
<dbReference type="GO" id="GO:0006952">
    <property type="term" value="P:defense response"/>
    <property type="evidence" value="ECO:0007669"/>
    <property type="project" value="UniProtKB-KW"/>
</dbReference>
<dbReference type="SMART" id="SM00367">
    <property type="entry name" value="LRR_CC"/>
    <property type="match status" value="2"/>
</dbReference>
<dbReference type="AlphaFoldDB" id="A0A6A6N217"/>
<evidence type="ECO:0000259" key="4">
    <source>
        <dbReference type="Pfam" id="PF18052"/>
    </source>
</evidence>
<proteinExistence type="predicted"/>
<dbReference type="Pfam" id="PF18052">
    <property type="entry name" value="Rx_N"/>
    <property type="match status" value="1"/>
</dbReference>
<evidence type="ECO:0000256" key="2">
    <source>
        <dbReference type="ARBA" id="ARBA00022741"/>
    </source>
</evidence>
<comment type="caution">
    <text evidence="6">The sequence shown here is derived from an EMBL/GenBank/DDBJ whole genome shotgun (WGS) entry which is preliminary data.</text>
</comment>
<evidence type="ECO:0000259" key="5">
    <source>
        <dbReference type="Pfam" id="PF23598"/>
    </source>
</evidence>
<dbReference type="Pfam" id="PF23598">
    <property type="entry name" value="LRR_14"/>
    <property type="match status" value="1"/>
</dbReference>
<keyword evidence="7" id="KW-1185">Reference proteome</keyword>
<keyword evidence="2" id="KW-0547">Nucleotide-binding</keyword>
<dbReference type="InterPro" id="IPR041118">
    <property type="entry name" value="Rx_N"/>
</dbReference>